<dbReference type="InterPro" id="IPR023997">
    <property type="entry name" value="TonB-dep_OMP_SusC/RagA_CS"/>
</dbReference>
<organism evidence="9 10">
    <name type="scientific">Odoribacter splanchnicus</name>
    <dbReference type="NCBI Taxonomy" id="28118"/>
    <lineage>
        <taxon>Bacteria</taxon>
        <taxon>Pseudomonadati</taxon>
        <taxon>Bacteroidota</taxon>
        <taxon>Bacteroidia</taxon>
        <taxon>Bacteroidales</taxon>
        <taxon>Odoribacteraceae</taxon>
        <taxon>Odoribacter</taxon>
    </lineage>
</organism>
<dbReference type="InterPro" id="IPR008969">
    <property type="entry name" value="CarboxyPept-like_regulatory"/>
</dbReference>
<feature type="domain" description="TonB-dependent receptor plug" evidence="8">
    <location>
        <begin position="220"/>
        <end position="348"/>
    </location>
</feature>
<evidence type="ECO:0000256" key="2">
    <source>
        <dbReference type="ARBA" id="ARBA00022448"/>
    </source>
</evidence>
<dbReference type="InterPro" id="IPR012910">
    <property type="entry name" value="Plug_dom"/>
</dbReference>
<dbReference type="InterPro" id="IPR039426">
    <property type="entry name" value="TonB-dep_rcpt-like"/>
</dbReference>
<proteinExistence type="inferred from homology"/>
<evidence type="ECO:0000313" key="9">
    <source>
        <dbReference type="EMBL" id="MDB9222660.1"/>
    </source>
</evidence>
<dbReference type="InterPro" id="IPR037066">
    <property type="entry name" value="Plug_dom_sf"/>
</dbReference>
<keyword evidence="2 7" id="KW-0813">Transport</keyword>
<evidence type="ECO:0000256" key="6">
    <source>
        <dbReference type="ARBA" id="ARBA00023237"/>
    </source>
</evidence>
<evidence type="ECO:0000259" key="8">
    <source>
        <dbReference type="Pfam" id="PF07715"/>
    </source>
</evidence>
<dbReference type="InterPro" id="IPR023996">
    <property type="entry name" value="TonB-dep_OMP_SusC/RagA"/>
</dbReference>
<dbReference type="SUPFAM" id="SSF49464">
    <property type="entry name" value="Carboxypeptidase regulatory domain-like"/>
    <property type="match status" value="1"/>
</dbReference>
<dbReference type="EMBL" id="JAQMRD010000006">
    <property type="protein sequence ID" value="MDB9222660.1"/>
    <property type="molecule type" value="Genomic_DNA"/>
</dbReference>
<dbReference type="PROSITE" id="PS52016">
    <property type="entry name" value="TONB_DEPENDENT_REC_3"/>
    <property type="match status" value="1"/>
</dbReference>
<keyword evidence="4 7" id="KW-0812">Transmembrane</keyword>
<dbReference type="InterPro" id="IPR036942">
    <property type="entry name" value="Beta-barrel_TonB_sf"/>
</dbReference>
<dbReference type="GO" id="GO:0009279">
    <property type="term" value="C:cell outer membrane"/>
    <property type="evidence" value="ECO:0007669"/>
    <property type="project" value="UniProtKB-SubCell"/>
</dbReference>
<reference evidence="9" key="1">
    <citation type="submission" date="2023-01" db="EMBL/GenBank/DDBJ databases">
        <title>Human gut microbiome strain richness.</title>
        <authorList>
            <person name="Chen-Liaw A."/>
        </authorList>
    </citation>
    <scope>NUCLEOTIDE SEQUENCE</scope>
    <source>
        <strain evidence="9">RTP21484st1_B7_RTP21484_190118</strain>
    </source>
</reference>
<dbReference type="Gene3D" id="2.60.40.1120">
    <property type="entry name" value="Carboxypeptidase-like, regulatory domain"/>
    <property type="match status" value="1"/>
</dbReference>
<evidence type="ECO:0000256" key="5">
    <source>
        <dbReference type="ARBA" id="ARBA00023136"/>
    </source>
</evidence>
<comment type="caution">
    <text evidence="9">The sequence shown here is derived from an EMBL/GenBank/DDBJ whole genome shotgun (WGS) entry which is preliminary data.</text>
</comment>
<comment type="similarity">
    <text evidence="7">Belongs to the TonB-dependent receptor family.</text>
</comment>
<dbReference type="Gene3D" id="2.40.170.20">
    <property type="entry name" value="TonB-dependent receptor, beta-barrel domain"/>
    <property type="match status" value="1"/>
</dbReference>
<protein>
    <submittedName>
        <fullName evidence="9">SusC/RagA family TonB-linked outer membrane protein</fullName>
    </submittedName>
</protein>
<dbReference type="Pfam" id="PF07715">
    <property type="entry name" value="Plug"/>
    <property type="match status" value="1"/>
</dbReference>
<sequence length="1216" mass="138395">MKKNRISPESRLWIFRRKTFLMMKFTLLLLFCSLFQLKAEVFSQRKVSVQMSEVTLDRVFQELGRQAKCDFLYNHSLVKQKGNVTISVEDRELNAVLDELLPRLGMEYVLDENVIIIREKWALPQNQDVEVRGTVRDEKGTSLPGVTVVIKGTTLGTATDDKGEFVLRLPRQEGITLVFSYVGMKLEEVKFTGQKDMQVVLYADEQEMEEVVVTGYQVLDKRTLTSSISTVRADELEKMGVLTVDQMLEGKAPGLLITNISAQPGAAPKVRVRSAGTFTGTREPLWVVDGIIYEDPVPLSAAEINSYDNVNLIGNAITGLNPQDIESINILKDASATAIYGTRAANGVIVITTRRGKSGTPVVSYSGSVNAVIRPHYSDFNLMNSKERVDVSREIYERGLGYPQNNNLYTPLGYEKALLDYWKHGNFSAFQKEVGRLERLNYDWFDELYRAAVNHSHSVNISGGSDQVRYYFSVGYDNQRGTEKGVSLDRVTSRANLDVDLRKNLLLSFGMDGSVQKAKYNHSSIQVFDEAYNRSRAVEARDENGELVYIDKRLSSDRQELGRYNILNEMQNSERKIDNKAYNFNVTLNWELVKGIKLSSRFAYRNTTNITEEWIKDNTFFMAQLRSYDEFRDDIAKEDLQQYSLVPFGGIFSGSQTTQESFSIRNQLNLLKIINEKHVFNLNITQEASSTKYKGVTGWQSPGYNHDGGRKFIPLPALSQYGNFDLSDYTYQAVLKWFTEGGANGYSVYPTVTDNLKNMLSWTGIFTYSYDDRYIANFNIRSDGSNTFGQYERYKFKPSWSASVRWNIHKENFLNPAEKINELALRGSYGFRGTSPATSPYLTLKNYGRNDAVYMPENTSELAEFPNANLKWEKTATVNAGIDFAFWGNRLSGAIDYAYSKSTDLLLQRPVSLVNGSSMQWYNGGSKEDYSLELNLRGEIIRTKDFGWNMNFNLSREKENILEGTNVIPGQISIDDYLNGQILMADFPIDGFFAYKFDKLDEEGYPTFPELFGTYDSEYEKLQKALVYVGSRQPKFYGGFGTELSWKGLTLSANFSYKAGQHVRLLNLYRNGQQMPLSGDNMRNEFVDRWRNPGDEERTNIPVLSTDPKEVSYATIGSDFIPGGKNSTSLWELYNYSNIRTAKGDFIRWQSLTLSWRCPQQFLENIGVRSAVLRFQMQNLAVWTFDKKLKGQDPEQVESLGLPVQPSYNVGLMISF</sequence>
<evidence type="ECO:0000256" key="1">
    <source>
        <dbReference type="ARBA" id="ARBA00004571"/>
    </source>
</evidence>
<dbReference type="NCBIfam" id="TIGR04056">
    <property type="entry name" value="OMP_RagA_SusC"/>
    <property type="match status" value="1"/>
</dbReference>
<dbReference type="NCBIfam" id="TIGR04057">
    <property type="entry name" value="SusC_RagA_signa"/>
    <property type="match status" value="1"/>
</dbReference>
<accession>A0AAW6FGW1</accession>
<dbReference type="Proteomes" id="UP001212263">
    <property type="component" value="Unassembled WGS sequence"/>
</dbReference>
<evidence type="ECO:0000256" key="3">
    <source>
        <dbReference type="ARBA" id="ARBA00022452"/>
    </source>
</evidence>
<gene>
    <name evidence="9" type="ORF">PN645_06515</name>
</gene>
<keyword evidence="3 7" id="KW-1134">Transmembrane beta strand</keyword>
<comment type="subcellular location">
    <subcellularLocation>
        <location evidence="1 7">Cell outer membrane</location>
        <topology evidence="1 7">Multi-pass membrane protein</topology>
    </subcellularLocation>
</comment>
<evidence type="ECO:0000256" key="7">
    <source>
        <dbReference type="PROSITE-ProRule" id="PRU01360"/>
    </source>
</evidence>
<evidence type="ECO:0000313" key="10">
    <source>
        <dbReference type="Proteomes" id="UP001212263"/>
    </source>
</evidence>
<dbReference type="AlphaFoldDB" id="A0AAW6FGW1"/>
<dbReference type="SUPFAM" id="SSF56935">
    <property type="entry name" value="Porins"/>
    <property type="match status" value="1"/>
</dbReference>
<dbReference type="Pfam" id="PF13715">
    <property type="entry name" value="CarbopepD_reg_2"/>
    <property type="match status" value="1"/>
</dbReference>
<keyword evidence="6 7" id="KW-0998">Cell outer membrane</keyword>
<dbReference type="RefSeq" id="WP_272054330.1">
    <property type="nucleotide sequence ID" value="NZ_JAQMRB010000009.1"/>
</dbReference>
<dbReference type="Gene3D" id="2.170.130.10">
    <property type="entry name" value="TonB-dependent receptor, plug domain"/>
    <property type="match status" value="1"/>
</dbReference>
<keyword evidence="5 7" id="KW-0472">Membrane</keyword>
<evidence type="ECO:0000256" key="4">
    <source>
        <dbReference type="ARBA" id="ARBA00022692"/>
    </source>
</evidence>
<name>A0AAW6FGW1_9BACT</name>